<feature type="transmembrane region" description="Helical" evidence="2">
    <location>
        <begin position="243"/>
        <end position="265"/>
    </location>
</feature>
<dbReference type="EMBL" id="ML976137">
    <property type="protein sequence ID" value="KAF1937484.1"/>
    <property type="molecule type" value="Genomic_DNA"/>
</dbReference>
<name>A0A6A5SD04_9PLEO</name>
<dbReference type="AlphaFoldDB" id="A0A6A5SD04"/>
<evidence type="ECO:0000313" key="4">
    <source>
        <dbReference type="Proteomes" id="UP000800038"/>
    </source>
</evidence>
<reference evidence="3" key="1">
    <citation type="journal article" date="2020" name="Stud. Mycol.">
        <title>101 Dothideomycetes genomes: a test case for predicting lifestyles and emergence of pathogens.</title>
        <authorList>
            <person name="Haridas S."/>
            <person name="Albert R."/>
            <person name="Binder M."/>
            <person name="Bloem J."/>
            <person name="Labutti K."/>
            <person name="Salamov A."/>
            <person name="Andreopoulos B."/>
            <person name="Baker S."/>
            <person name="Barry K."/>
            <person name="Bills G."/>
            <person name="Bluhm B."/>
            <person name="Cannon C."/>
            <person name="Castanera R."/>
            <person name="Culley D."/>
            <person name="Daum C."/>
            <person name="Ezra D."/>
            <person name="Gonzalez J."/>
            <person name="Henrissat B."/>
            <person name="Kuo A."/>
            <person name="Liang C."/>
            <person name="Lipzen A."/>
            <person name="Lutzoni F."/>
            <person name="Magnuson J."/>
            <person name="Mondo S."/>
            <person name="Nolan M."/>
            <person name="Ohm R."/>
            <person name="Pangilinan J."/>
            <person name="Park H.-J."/>
            <person name="Ramirez L."/>
            <person name="Alfaro M."/>
            <person name="Sun H."/>
            <person name="Tritt A."/>
            <person name="Yoshinaga Y."/>
            <person name="Zwiers L.-H."/>
            <person name="Turgeon B."/>
            <person name="Goodwin S."/>
            <person name="Spatafora J."/>
            <person name="Crous P."/>
            <person name="Grigoriev I."/>
        </authorList>
    </citation>
    <scope>NUCLEOTIDE SEQUENCE</scope>
    <source>
        <strain evidence="3">CBS 161.51</strain>
    </source>
</reference>
<dbReference type="OrthoDB" id="5279542at2759"/>
<keyword evidence="2" id="KW-0812">Transmembrane</keyword>
<evidence type="ECO:0000256" key="1">
    <source>
        <dbReference type="SAM" id="MobiDB-lite"/>
    </source>
</evidence>
<feature type="transmembrane region" description="Helical" evidence="2">
    <location>
        <begin position="79"/>
        <end position="99"/>
    </location>
</feature>
<sequence>MSGPQPHTTPQAPDGTAVPHQAAATSASNLSRPTTGAPAHTTDTAPNPITAPQTSNPTGEPRSFNDELNAGDRYWKFKFALMAILIITGSIGIGCFGWIMSNIPGGGYSFYSDDSYWTLWPSIITWPISIVWCAICMLVFLARKRSVHPGVRVSIDLLLWLGFIVSALLAIVGYRDLMEQSSYGGADEYGPQQGSSDVTYPSNCNSTSSSSLDLGYGFANCTEQDAYVNKLLHDMLHQLNVELTGIVCQFFGLVLHFALFVWACIDTHRYNRTKVSTDAEKLAAEIVQTMITNGAVVPPPGRGMYYQLPPQQGYSMQPVYAQQWPGQQQYMAPGQQMQQMAPGQYAGNQGMAAPEMGAAGPSNEKGQGPRYA</sequence>
<feature type="compositionally biased region" description="Polar residues" evidence="1">
    <location>
        <begin position="23"/>
        <end position="34"/>
    </location>
</feature>
<feature type="region of interest" description="Disordered" evidence="1">
    <location>
        <begin position="1"/>
        <end position="63"/>
    </location>
</feature>
<feature type="compositionally biased region" description="Low complexity" evidence="1">
    <location>
        <begin position="344"/>
        <end position="361"/>
    </location>
</feature>
<proteinExistence type="predicted"/>
<gene>
    <name evidence="3" type="ORF">EJ02DRAFT_458696</name>
</gene>
<evidence type="ECO:0000256" key="2">
    <source>
        <dbReference type="SAM" id="Phobius"/>
    </source>
</evidence>
<feature type="compositionally biased region" description="Polar residues" evidence="1">
    <location>
        <begin position="41"/>
        <end position="58"/>
    </location>
</feature>
<evidence type="ECO:0000313" key="3">
    <source>
        <dbReference type="EMBL" id="KAF1937484.1"/>
    </source>
</evidence>
<keyword evidence="2" id="KW-1133">Transmembrane helix</keyword>
<feature type="transmembrane region" description="Helical" evidence="2">
    <location>
        <begin position="153"/>
        <end position="174"/>
    </location>
</feature>
<feature type="compositionally biased region" description="Polar residues" evidence="1">
    <location>
        <begin position="1"/>
        <end position="11"/>
    </location>
</feature>
<protein>
    <submittedName>
        <fullName evidence="3">Uncharacterized protein</fullName>
    </submittedName>
</protein>
<feature type="transmembrane region" description="Helical" evidence="2">
    <location>
        <begin position="119"/>
        <end position="141"/>
    </location>
</feature>
<accession>A0A6A5SD04</accession>
<keyword evidence="2" id="KW-0472">Membrane</keyword>
<feature type="region of interest" description="Disordered" evidence="1">
    <location>
        <begin position="344"/>
        <end position="372"/>
    </location>
</feature>
<organism evidence="3 4">
    <name type="scientific">Clathrospora elynae</name>
    <dbReference type="NCBI Taxonomy" id="706981"/>
    <lineage>
        <taxon>Eukaryota</taxon>
        <taxon>Fungi</taxon>
        <taxon>Dikarya</taxon>
        <taxon>Ascomycota</taxon>
        <taxon>Pezizomycotina</taxon>
        <taxon>Dothideomycetes</taxon>
        <taxon>Pleosporomycetidae</taxon>
        <taxon>Pleosporales</taxon>
        <taxon>Diademaceae</taxon>
        <taxon>Clathrospora</taxon>
    </lineage>
</organism>
<dbReference type="Proteomes" id="UP000800038">
    <property type="component" value="Unassembled WGS sequence"/>
</dbReference>
<keyword evidence="4" id="KW-1185">Reference proteome</keyword>